<evidence type="ECO:0000256" key="1">
    <source>
        <dbReference type="SAM" id="Phobius"/>
    </source>
</evidence>
<protein>
    <submittedName>
        <fullName evidence="2">Uncharacterized protein</fullName>
    </submittedName>
</protein>
<evidence type="ECO:0000313" key="2">
    <source>
        <dbReference type="EMBL" id="ACV50152.1"/>
    </source>
</evidence>
<keyword evidence="3" id="KW-1185">Reference proteome</keyword>
<dbReference type="GeneID" id="8684078"/>
<keyword evidence="1" id="KW-0812">Transmembrane</keyword>
<keyword evidence="1" id="KW-0472">Membrane</keyword>
<evidence type="ECO:0000313" key="3">
    <source>
        <dbReference type="Proteomes" id="UP000008986"/>
    </source>
</evidence>
<feature type="transmembrane region" description="Helical" evidence="1">
    <location>
        <begin position="25"/>
        <end position="46"/>
    </location>
</feature>
<name>C9DGA1_BPW14</name>
<dbReference type="EMBL" id="GQ357915">
    <property type="protein sequence ID" value="ACV50152.1"/>
    <property type="molecule type" value="Genomic_DNA"/>
</dbReference>
<dbReference type="RefSeq" id="YP_003358984.1">
    <property type="nucleotide sequence ID" value="NC_013697.1"/>
</dbReference>
<reference evidence="3" key="1">
    <citation type="submission" date="2009-07" db="EMBL/GenBank/DDBJ databases">
        <authorList>
            <person name="Kropinski A.M."/>
            <person name="Villegas A."/>
            <person name="Lingohr E.J."/>
        </authorList>
    </citation>
    <scope>NUCLEOTIDE SEQUENCE [LARGE SCALE GENOMIC DNA]</scope>
</reference>
<accession>C9DGA1</accession>
<organism evidence="2 3">
    <name type="scientific">Delftia phage PhiW-14</name>
    <name type="common">Deftia acidovorans bacteriophage phiW-14</name>
    <dbReference type="NCBI Taxonomy" id="665032"/>
    <lineage>
        <taxon>Viruses</taxon>
        <taxon>Duplodnaviria</taxon>
        <taxon>Heunggongvirae</taxon>
        <taxon>Uroviricota</taxon>
        <taxon>Caudoviricetes</taxon>
        <taxon>Ionavirus</taxon>
        <taxon>Ionavirus W14</taxon>
    </lineage>
</organism>
<gene>
    <name evidence="2" type="primary">130</name>
</gene>
<dbReference type="KEGG" id="vg:8684078"/>
<organismHost>
    <name type="scientific">Delftia acidovorans</name>
    <name type="common">Pseudomonas acidovorans</name>
    <name type="synonym">Comamonas acidovorans</name>
    <dbReference type="NCBI Taxonomy" id="80866"/>
</organismHost>
<proteinExistence type="predicted"/>
<keyword evidence="1" id="KW-1133">Transmembrane helix</keyword>
<sequence length="51" mass="5533">MNTVAMVIALEEEGDDECNAQCAEVFSTIILVACFSVAVGFICGLYRSWRG</sequence>
<dbReference type="Proteomes" id="UP000008986">
    <property type="component" value="Segment"/>
</dbReference>